<dbReference type="Proteomes" id="UP001499843">
    <property type="component" value="Unassembled WGS sequence"/>
</dbReference>
<dbReference type="RefSeq" id="WP_344478595.1">
    <property type="nucleotide sequence ID" value="NZ_BAAAQX010000012.1"/>
</dbReference>
<evidence type="ECO:0000313" key="2">
    <source>
        <dbReference type="Proteomes" id="UP001499843"/>
    </source>
</evidence>
<reference evidence="1 2" key="1">
    <citation type="journal article" date="2019" name="Int. J. Syst. Evol. Microbiol.">
        <title>The Global Catalogue of Microorganisms (GCM) 10K type strain sequencing project: providing services to taxonomists for standard genome sequencing and annotation.</title>
        <authorList>
            <consortium name="The Broad Institute Genomics Platform"/>
            <consortium name="The Broad Institute Genome Sequencing Center for Infectious Disease"/>
            <person name="Wu L."/>
            <person name="Ma J."/>
        </authorList>
    </citation>
    <scope>NUCLEOTIDE SEQUENCE [LARGE SCALE GENOMIC DNA]</scope>
    <source>
        <strain evidence="1 2">JCM 16114</strain>
    </source>
</reference>
<gene>
    <name evidence="1" type="ORF">GCM10009850_048530</name>
</gene>
<organism evidence="1 2">
    <name type="scientific">Nonomuraea monospora</name>
    <dbReference type="NCBI Taxonomy" id="568818"/>
    <lineage>
        <taxon>Bacteria</taxon>
        <taxon>Bacillati</taxon>
        <taxon>Actinomycetota</taxon>
        <taxon>Actinomycetes</taxon>
        <taxon>Streptosporangiales</taxon>
        <taxon>Streptosporangiaceae</taxon>
        <taxon>Nonomuraea</taxon>
    </lineage>
</organism>
<dbReference type="EMBL" id="BAAAQX010000012">
    <property type="protein sequence ID" value="GAA2209395.1"/>
    <property type="molecule type" value="Genomic_DNA"/>
</dbReference>
<protein>
    <submittedName>
        <fullName evidence="1">Uncharacterized protein</fullName>
    </submittedName>
</protein>
<proteinExistence type="predicted"/>
<keyword evidence="2" id="KW-1185">Reference proteome</keyword>
<sequence>MKVRVLAAVATLALAGGAPPILLDNLGGGAPPLVTVETMVQHVNVLTS</sequence>
<name>A0ABN3CIZ2_9ACTN</name>
<evidence type="ECO:0000313" key="1">
    <source>
        <dbReference type="EMBL" id="GAA2209395.1"/>
    </source>
</evidence>
<accession>A0ABN3CIZ2</accession>
<comment type="caution">
    <text evidence="1">The sequence shown here is derived from an EMBL/GenBank/DDBJ whole genome shotgun (WGS) entry which is preliminary data.</text>
</comment>